<keyword evidence="4" id="KW-1185">Reference proteome</keyword>
<dbReference type="SUPFAM" id="SSF47413">
    <property type="entry name" value="lambda repressor-like DNA-binding domains"/>
    <property type="match status" value="1"/>
</dbReference>
<dbReference type="PANTHER" id="PTHR46558:SF11">
    <property type="entry name" value="HTH-TYPE TRANSCRIPTIONAL REGULATOR XRE"/>
    <property type="match status" value="1"/>
</dbReference>
<organism evidence="3 4">
    <name type="scientific">Paenibacillus mendelii</name>
    <dbReference type="NCBI Taxonomy" id="206163"/>
    <lineage>
        <taxon>Bacteria</taxon>
        <taxon>Bacillati</taxon>
        <taxon>Bacillota</taxon>
        <taxon>Bacilli</taxon>
        <taxon>Bacillales</taxon>
        <taxon>Paenibacillaceae</taxon>
        <taxon>Paenibacillus</taxon>
    </lineage>
</organism>
<dbReference type="Proteomes" id="UP001589818">
    <property type="component" value="Unassembled WGS sequence"/>
</dbReference>
<keyword evidence="1" id="KW-0238">DNA-binding</keyword>
<feature type="domain" description="HTH cro/C1-type" evidence="2">
    <location>
        <begin position="11"/>
        <end position="65"/>
    </location>
</feature>
<dbReference type="Pfam" id="PF01381">
    <property type="entry name" value="HTH_3"/>
    <property type="match status" value="1"/>
</dbReference>
<evidence type="ECO:0000313" key="3">
    <source>
        <dbReference type="EMBL" id="MFC0391940.1"/>
    </source>
</evidence>
<evidence type="ECO:0000259" key="2">
    <source>
        <dbReference type="PROSITE" id="PS50943"/>
    </source>
</evidence>
<dbReference type="InterPro" id="IPR010982">
    <property type="entry name" value="Lambda_DNA-bd_dom_sf"/>
</dbReference>
<evidence type="ECO:0000256" key="1">
    <source>
        <dbReference type="ARBA" id="ARBA00023125"/>
    </source>
</evidence>
<dbReference type="PROSITE" id="PS50943">
    <property type="entry name" value="HTH_CROC1"/>
    <property type="match status" value="1"/>
</dbReference>
<evidence type="ECO:0000313" key="4">
    <source>
        <dbReference type="Proteomes" id="UP001589818"/>
    </source>
</evidence>
<gene>
    <name evidence="3" type="ORF">ACFFJ8_11265</name>
</gene>
<dbReference type="InterPro" id="IPR001387">
    <property type="entry name" value="Cro/C1-type_HTH"/>
</dbReference>
<dbReference type="CDD" id="cd00093">
    <property type="entry name" value="HTH_XRE"/>
    <property type="match status" value="1"/>
</dbReference>
<dbReference type="SMART" id="SM00530">
    <property type="entry name" value="HTH_XRE"/>
    <property type="match status" value="1"/>
</dbReference>
<comment type="caution">
    <text evidence="3">The sequence shown here is derived from an EMBL/GenBank/DDBJ whole genome shotgun (WGS) entry which is preliminary data.</text>
</comment>
<accession>A0ABV6J7R9</accession>
<dbReference type="RefSeq" id="WP_256555395.1">
    <property type="nucleotide sequence ID" value="NZ_JANHOF010000007.1"/>
</dbReference>
<proteinExistence type="predicted"/>
<reference evidence="3 4" key="1">
    <citation type="submission" date="2024-09" db="EMBL/GenBank/DDBJ databases">
        <authorList>
            <person name="Sun Q."/>
            <person name="Mori K."/>
        </authorList>
    </citation>
    <scope>NUCLEOTIDE SEQUENCE [LARGE SCALE GENOMIC DNA]</scope>
    <source>
        <strain evidence="3 4">CCM 4839</strain>
    </source>
</reference>
<dbReference type="EMBL" id="JBHLVF010000013">
    <property type="protein sequence ID" value="MFC0391940.1"/>
    <property type="molecule type" value="Genomic_DNA"/>
</dbReference>
<sequence length="260" mass="28755">MSIMQEAGKRIALLRYRKGLTQEQLGQQLNVSGQAVSKWENGDSLPDTKLLVHLARTLECTIDHLLGADRNGGINRLLPTIEAEMRGMAPSQRMDMAFRMCHMIDEASYAHVKSARTEKDVFEQDLPFVHAGPEGITVWWKGKLHCSVTVEALKETESIWKDGHLPFDLFPAQWNALLPVLLSQKNYFNANVPIAAAAPQEDDSIKDHAASTVGEWMNAGLLEQVRGGYKMGIQAEVLLRLLAVHLHAVGKPGCISHTSA</sequence>
<dbReference type="Gene3D" id="1.10.260.40">
    <property type="entry name" value="lambda repressor-like DNA-binding domains"/>
    <property type="match status" value="1"/>
</dbReference>
<dbReference type="PANTHER" id="PTHR46558">
    <property type="entry name" value="TRACRIPTIONAL REGULATORY PROTEIN-RELATED-RELATED"/>
    <property type="match status" value="1"/>
</dbReference>
<name>A0ABV6J7R9_9BACL</name>
<protein>
    <submittedName>
        <fullName evidence="3">Helix-turn-helix domain-containing protein</fullName>
    </submittedName>
</protein>